<name>A0A9P4IXZ6_9PEZI</name>
<sequence length="168" mass="19312">PIKSVTFDRSDLFANHSNPKSNDAWAGLMPIGDGFVVVNSSEGFGLQPGKPSEQGLMYDISVFHQLHCLNHIRHYLYTAMDVAKEGLQSEAAQRFINQPDEHVFHCFDYIRQALMCNADMTVEWPRAEDDGSRFAVDGWGIDHQCKDWDSIMKWMEDNRFKQPWERGS</sequence>
<dbReference type="PANTHER" id="PTHR33365:SF11">
    <property type="entry name" value="TAT PATHWAY SIGNAL SEQUENCE"/>
    <property type="match status" value="1"/>
</dbReference>
<dbReference type="PANTHER" id="PTHR33365">
    <property type="entry name" value="YALI0B05434P"/>
    <property type="match status" value="1"/>
</dbReference>
<reference evidence="4" key="1">
    <citation type="journal article" date="2020" name="Stud. Mycol.">
        <title>101 Dothideomycetes genomes: a test case for predicting lifestyles and emergence of pathogens.</title>
        <authorList>
            <person name="Haridas S."/>
            <person name="Albert R."/>
            <person name="Binder M."/>
            <person name="Bloem J."/>
            <person name="Labutti K."/>
            <person name="Salamov A."/>
            <person name="Andreopoulos B."/>
            <person name="Baker S."/>
            <person name="Barry K."/>
            <person name="Bills G."/>
            <person name="Bluhm B."/>
            <person name="Cannon C."/>
            <person name="Castanera R."/>
            <person name="Culley D."/>
            <person name="Daum C."/>
            <person name="Ezra D."/>
            <person name="Gonzalez J."/>
            <person name="Henrissat B."/>
            <person name="Kuo A."/>
            <person name="Liang C."/>
            <person name="Lipzen A."/>
            <person name="Lutzoni F."/>
            <person name="Magnuson J."/>
            <person name="Mondo S."/>
            <person name="Nolan M."/>
            <person name="Ohm R."/>
            <person name="Pangilinan J."/>
            <person name="Park H.-J."/>
            <person name="Ramirez L."/>
            <person name="Alfaro M."/>
            <person name="Sun H."/>
            <person name="Tritt A."/>
            <person name="Yoshinaga Y."/>
            <person name="Zwiers L.-H."/>
            <person name="Turgeon B."/>
            <person name="Goodwin S."/>
            <person name="Spatafora J."/>
            <person name="Crous P."/>
            <person name="Grigoriev I."/>
        </authorList>
    </citation>
    <scope>NUCLEOTIDE SEQUENCE</scope>
    <source>
        <strain evidence="4">CBS 260.36</strain>
    </source>
</reference>
<dbReference type="GO" id="GO:0016491">
    <property type="term" value="F:oxidoreductase activity"/>
    <property type="evidence" value="ECO:0007669"/>
    <property type="project" value="UniProtKB-KW"/>
</dbReference>
<keyword evidence="2" id="KW-0560">Oxidoreductase</keyword>
<dbReference type="InterPro" id="IPR021765">
    <property type="entry name" value="UstYa-like"/>
</dbReference>
<organism evidence="4 5">
    <name type="scientific">Myriangium duriaei CBS 260.36</name>
    <dbReference type="NCBI Taxonomy" id="1168546"/>
    <lineage>
        <taxon>Eukaryota</taxon>
        <taxon>Fungi</taxon>
        <taxon>Dikarya</taxon>
        <taxon>Ascomycota</taxon>
        <taxon>Pezizomycotina</taxon>
        <taxon>Dothideomycetes</taxon>
        <taxon>Dothideomycetidae</taxon>
        <taxon>Myriangiales</taxon>
        <taxon>Myriangiaceae</taxon>
        <taxon>Myriangium</taxon>
    </lineage>
</organism>
<dbReference type="EMBL" id="ML996089">
    <property type="protein sequence ID" value="KAF2150666.1"/>
    <property type="molecule type" value="Genomic_DNA"/>
</dbReference>
<evidence type="ECO:0000256" key="3">
    <source>
        <dbReference type="ARBA" id="ARBA00035112"/>
    </source>
</evidence>
<keyword evidence="5" id="KW-1185">Reference proteome</keyword>
<dbReference type="Pfam" id="PF11807">
    <property type="entry name" value="UstYa"/>
    <property type="match status" value="1"/>
</dbReference>
<dbReference type="GO" id="GO:0043386">
    <property type="term" value="P:mycotoxin biosynthetic process"/>
    <property type="evidence" value="ECO:0007669"/>
    <property type="project" value="InterPro"/>
</dbReference>
<feature type="non-terminal residue" evidence="4">
    <location>
        <position position="1"/>
    </location>
</feature>
<dbReference type="OrthoDB" id="3687641at2759"/>
<evidence type="ECO:0000313" key="4">
    <source>
        <dbReference type="EMBL" id="KAF2150666.1"/>
    </source>
</evidence>
<evidence type="ECO:0000256" key="2">
    <source>
        <dbReference type="ARBA" id="ARBA00023002"/>
    </source>
</evidence>
<comment type="caution">
    <text evidence="4">The sequence shown here is derived from an EMBL/GenBank/DDBJ whole genome shotgun (WGS) entry which is preliminary data.</text>
</comment>
<comment type="similarity">
    <text evidence="3">Belongs to the ustYa family.</text>
</comment>
<evidence type="ECO:0000313" key="5">
    <source>
        <dbReference type="Proteomes" id="UP000799439"/>
    </source>
</evidence>
<protein>
    <recommendedName>
        <fullName evidence="6">Tat pathway signal sequence protein</fullName>
    </recommendedName>
</protein>
<proteinExistence type="inferred from homology"/>
<evidence type="ECO:0008006" key="6">
    <source>
        <dbReference type="Google" id="ProtNLM"/>
    </source>
</evidence>
<comment type="pathway">
    <text evidence="1">Mycotoxin biosynthesis.</text>
</comment>
<dbReference type="Proteomes" id="UP000799439">
    <property type="component" value="Unassembled WGS sequence"/>
</dbReference>
<gene>
    <name evidence="4" type="ORF">K461DRAFT_280670</name>
</gene>
<dbReference type="AlphaFoldDB" id="A0A9P4IXZ6"/>
<evidence type="ECO:0000256" key="1">
    <source>
        <dbReference type="ARBA" id="ARBA00004685"/>
    </source>
</evidence>
<accession>A0A9P4IXZ6</accession>